<organism evidence="2 3">
    <name type="scientific">Psychromonas arctica</name>
    <dbReference type="NCBI Taxonomy" id="168275"/>
    <lineage>
        <taxon>Bacteria</taxon>
        <taxon>Pseudomonadati</taxon>
        <taxon>Pseudomonadota</taxon>
        <taxon>Gammaproteobacteria</taxon>
        <taxon>Alteromonadales</taxon>
        <taxon>Psychromonadaceae</taxon>
        <taxon>Psychromonas</taxon>
    </lineage>
</organism>
<reference evidence="2 3" key="1">
    <citation type="submission" date="2024-02" db="EMBL/GenBank/DDBJ databases">
        <title>Bacteria isolated from the canopy kelp, Nereocystis luetkeana.</title>
        <authorList>
            <person name="Pfister C.A."/>
            <person name="Younker I.T."/>
            <person name="Light S.H."/>
        </authorList>
    </citation>
    <scope>NUCLEOTIDE SEQUENCE [LARGE SCALE GENOMIC DNA]</scope>
    <source>
        <strain evidence="2 3">TI.2.07</strain>
    </source>
</reference>
<dbReference type="EMBL" id="JBAKBA010000036">
    <property type="protein sequence ID" value="MEL0660207.1"/>
    <property type="molecule type" value="Genomic_DNA"/>
</dbReference>
<keyword evidence="1" id="KW-1133">Transmembrane helix</keyword>
<feature type="transmembrane region" description="Helical" evidence="1">
    <location>
        <begin position="48"/>
        <end position="65"/>
    </location>
</feature>
<gene>
    <name evidence="2" type="ORF">V6255_13800</name>
</gene>
<evidence type="ECO:0000256" key="1">
    <source>
        <dbReference type="SAM" id="Phobius"/>
    </source>
</evidence>
<protein>
    <submittedName>
        <fullName evidence="2">Uncharacterized protein</fullName>
    </submittedName>
</protein>
<name>A0ABU9HE73_9GAMM</name>
<keyword evidence="1" id="KW-0812">Transmembrane</keyword>
<keyword evidence="3" id="KW-1185">Reference proteome</keyword>
<dbReference type="Proteomes" id="UP001366060">
    <property type="component" value="Unassembled WGS sequence"/>
</dbReference>
<sequence>MDIYLIIAFFTSSILGGVWIITLVQLFILSDAQDLKKMSGYKNQVYTFFSAFFNIFGVRSSLSTFKPIKAQIHKMRWVLVMFLLSFGVAIIGVINMLTA</sequence>
<feature type="transmembrane region" description="Helical" evidence="1">
    <location>
        <begin position="7"/>
        <end position="28"/>
    </location>
</feature>
<accession>A0ABU9HE73</accession>
<proteinExistence type="predicted"/>
<evidence type="ECO:0000313" key="2">
    <source>
        <dbReference type="EMBL" id="MEL0660207.1"/>
    </source>
</evidence>
<comment type="caution">
    <text evidence="2">The sequence shown here is derived from an EMBL/GenBank/DDBJ whole genome shotgun (WGS) entry which is preliminary data.</text>
</comment>
<feature type="transmembrane region" description="Helical" evidence="1">
    <location>
        <begin position="77"/>
        <end position="97"/>
    </location>
</feature>
<evidence type="ECO:0000313" key="3">
    <source>
        <dbReference type="Proteomes" id="UP001366060"/>
    </source>
</evidence>
<dbReference type="RefSeq" id="WP_341628679.1">
    <property type="nucleotide sequence ID" value="NZ_JBAKBA010000036.1"/>
</dbReference>
<keyword evidence="1" id="KW-0472">Membrane</keyword>